<dbReference type="SUPFAM" id="SSF55729">
    <property type="entry name" value="Acyl-CoA N-acyltransferases (Nat)"/>
    <property type="match status" value="1"/>
</dbReference>
<dbReference type="AlphaFoldDB" id="A0AAV2WK06"/>
<dbReference type="Proteomes" id="UP000028864">
    <property type="component" value="Unassembled WGS sequence"/>
</dbReference>
<dbReference type="PROSITE" id="PS51186">
    <property type="entry name" value="GNAT"/>
    <property type="match status" value="1"/>
</dbReference>
<keyword evidence="6 9" id="KW-0808">Transferase</keyword>
<evidence type="ECO:0000256" key="2">
    <source>
        <dbReference type="ARBA" id="ARBA00004978"/>
    </source>
</evidence>
<dbReference type="InterPro" id="IPR016181">
    <property type="entry name" value="Acyl_CoA_acyltransferase"/>
</dbReference>
<evidence type="ECO:0000259" key="10">
    <source>
        <dbReference type="PROSITE" id="PS51186"/>
    </source>
</evidence>
<evidence type="ECO:0000256" key="8">
    <source>
        <dbReference type="ARBA" id="ARBA00048924"/>
    </source>
</evidence>
<protein>
    <recommendedName>
        <fullName evidence="5 9">L-2,4-diaminobutyric acid acetyltransferase</fullName>
        <shortName evidence="9">DABA acetyltransferase</shortName>
        <ecNumber evidence="4 9">2.3.1.178</ecNumber>
    </recommendedName>
</protein>
<evidence type="ECO:0000256" key="9">
    <source>
        <dbReference type="RuleBase" id="RU365045"/>
    </source>
</evidence>
<accession>A0AAV2WK06</accession>
<feature type="domain" description="N-acetyltransferase" evidence="10">
    <location>
        <begin position="1"/>
        <end position="145"/>
    </location>
</feature>
<evidence type="ECO:0000256" key="5">
    <source>
        <dbReference type="ARBA" id="ARBA00017935"/>
    </source>
</evidence>
<keyword evidence="7 9" id="KW-0012">Acyltransferase</keyword>
<proteinExistence type="inferred from homology"/>
<evidence type="ECO:0000256" key="6">
    <source>
        <dbReference type="ARBA" id="ARBA00022679"/>
    </source>
</evidence>
<comment type="function">
    <text evidence="1 9">Catalyzes the acetylation of L-2,4-diaminobutyrate (DABA) to gamma-N-acetyl-alpha,gamma-diaminobutyric acid (ADABA) with acetyl coenzyme A.</text>
</comment>
<evidence type="ECO:0000313" key="12">
    <source>
        <dbReference type="Proteomes" id="UP000028864"/>
    </source>
</evidence>
<dbReference type="GO" id="GO:0019491">
    <property type="term" value="P:ectoine biosynthetic process"/>
    <property type="evidence" value="ECO:0007669"/>
    <property type="project" value="InterPro"/>
</dbReference>
<sequence length="166" mass="17557">MLRRPRAGDAIAIRRLVAETDVLDLNSTYAYLLLATDFADTSVVAEIDGRVTGVITGYPPPNRRGVLFVWQVAVASAAQGGGIAAAMLDHLVHRVAQDGGGRPLTVEATVAPDNAPSRAFFAAFARRHGVPMSEQPHFTAAQLDPDLTHADEPLLRIGPVATSAPI</sequence>
<name>A0AAV2WK06_MYCNE</name>
<evidence type="ECO:0000256" key="1">
    <source>
        <dbReference type="ARBA" id="ARBA00003741"/>
    </source>
</evidence>
<dbReference type="GO" id="GO:0033816">
    <property type="term" value="F:diaminobutyrate acetyltransferase activity"/>
    <property type="evidence" value="ECO:0007669"/>
    <property type="project" value="UniProtKB-EC"/>
</dbReference>
<comment type="catalytic activity">
    <reaction evidence="8 9">
        <text>L-2,4-diaminobutanoate + acetyl-CoA = (2S)-4-acetamido-2-aminobutanoate + CoA + H(+)</text>
        <dbReference type="Rhea" id="RHEA:16901"/>
        <dbReference type="ChEBI" id="CHEBI:15378"/>
        <dbReference type="ChEBI" id="CHEBI:57287"/>
        <dbReference type="ChEBI" id="CHEBI:57288"/>
        <dbReference type="ChEBI" id="CHEBI:58761"/>
        <dbReference type="ChEBI" id="CHEBI:58929"/>
        <dbReference type="EC" id="2.3.1.178"/>
    </reaction>
</comment>
<comment type="pathway">
    <text evidence="2 9">Amine and polyamine biosynthesis; ectoine biosynthesis; L-ectoine from L-aspartate 4-semialdehyde: step 2/3.</text>
</comment>
<dbReference type="EMBL" id="LK021338">
    <property type="protein sequence ID" value="CDQ44328.1"/>
    <property type="molecule type" value="Genomic_DNA"/>
</dbReference>
<dbReference type="InterPro" id="IPR000182">
    <property type="entry name" value="GNAT_dom"/>
</dbReference>
<evidence type="ECO:0000256" key="4">
    <source>
        <dbReference type="ARBA" id="ARBA00012355"/>
    </source>
</evidence>
<organism evidence="11 12">
    <name type="scientific">Mycolicibacterium neoaurum</name>
    <name type="common">Mycobacterium neoaurum</name>
    <dbReference type="NCBI Taxonomy" id="1795"/>
    <lineage>
        <taxon>Bacteria</taxon>
        <taxon>Bacillati</taxon>
        <taxon>Actinomycetota</taxon>
        <taxon>Actinomycetes</taxon>
        <taxon>Mycobacteriales</taxon>
        <taxon>Mycobacteriaceae</taxon>
        <taxon>Mycolicibacterium</taxon>
    </lineage>
</organism>
<dbReference type="Pfam" id="PF00583">
    <property type="entry name" value="Acetyltransf_1"/>
    <property type="match status" value="1"/>
</dbReference>
<dbReference type="InterPro" id="IPR012772">
    <property type="entry name" value="Ectoine_EctA"/>
</dbReference>
<reference evidence="11" key="2">
    <citation type="submission" date="2015-09" db="EMBL/GenBank/DDBJ databases">
        <title>Draft genome sequence of Mycobacterium neoaurum DSM 44074.</title>
        <authorList>
            <person name="Croce O."/>
            <person name="Robert C."/>
            <person name="Raoult D."/>
            <person name="Drancourt M."/>
        </authorList>
    </citation>
    <scope>NUCLEOTIDE SEQUENCE</scope>
    <source>
        <strain evidence="11">DSM 44074</strain>
    </source>
</reference>
<reference evidence="11" key="1">
    <citation type="submission" date="2014-05" db="EMBL/GenBank/DDBJ databases">
        <authorList>
            <person name="Urmite Genomes"/>
        </authorList>
    </citation>
    <scope>NUCLEOTIDE SEQUENCE</scope>
    <source>
        <strain evidence="11">DSM 44074</strain>
    </source>
</reference>
<evidence type="ECO:0000313" key="11">
    <source>
        <dbReference type="EMBL" id="CDQ44328.1"/>
    </source>
</evidence>
<evidence type="ECO:0000256" key="3">
    <source>
        <dbReference type="ARBA" id="ARBA00010712"/>
    </source>
</evidence>
<dbReference type="EC" id="2.3.1.178" evidence="4 9"/>
<evidence type="ECO:0000256" key="7">
    <source>
        <dbReference type="ARBA" id="ARBA00023315"/>
    </source>
</evidence>
<gene>
    <name evidence="9" type="primary">ectA</name>
    <name evidence="11" type="ORF">BN1047_02206</name>
</gene>
<comment type="similarity">
    <text evidence="3 9">Belongs to the acetyltransferase family. EctA subfamily.</text>
</comment>
<dbReference type="NCBIfam" id="TIGR02406">
    <property type="entry name" value="ectoine_EctA"/>
    <property type="match status" value="1"/>
</dbReference>
<dbReference type="Gene3D" id="3.40.630.30">
    <property type="match status" value="1"/>
</dbReference>